<dbReference type="Gene3D" id="3.40.50.1820">
    <property type="entry name" value="alpha/beta hydrolase"/>
    <property type="match status" value="1"/>
</dbReference>
<name>A0A4Y6EIX1_9CAUD</name>
<dbReference type="EMBL" id="MK977695">
    <property type="protein sequence ID" value="QDF18663.1"/>
    <property type="molecule type" value="Genomic_DNA"/>
</dbReference>
<proteinExistence type="predicted"/>
<evidence type="ECO:0000313" key="2">
    <source>
        <dbReference type="Proteomes" id="UP000318375"/>
    </source>
</evidence>
<protein>
    <submittedName>
        <fullName evidence="1">Lysin B</fullName>
    </submittedName>
</protein>
<accession>A0A4Y6EIX1</accession>
<evidence type="ECO:0000313" key="1">
    <source>
        <dbReference type="EMBL" id="QDF18663.1"/>
    </source>
</evidence>
<organism evidence="1 2">
    <name type="scientific">Gordonia phage Pupper</name>
    <dbReference type="NCBI Taxonomy" id="2571249"/>
    <lineage>
        <taxon>Viruses</taxon>
        <taxon>Duplodnaviria</taxon>
        <taxon>Heunggongvirae</taxon>
        <taxon>Uroviricota</taxon>
        <taxon>Caudoviricetes</taxon>
        <taxon>Puppervirus</taxon>
        <taxon>Puppervirus Pupper</taxon>
    </lineage>
</organism>
<dbReference type="InterPro" id="IPR029058">
    <property type="entry name" value="AB_hydrolase_fold"/>
</dbReference>
<keyword evidence="2" id="KW-1185">Reference proteome</keyword>
<sequence length="236" mass="26988">MREIVLVAGAGERIDRTMLLYRLIEPFLRPDDKVVFLRYDNSIGPVNNTGNPTRPGLSLNESVRLCEQEIADYVRRTPHVPYILGYSLGAYGLSNFLENLKRGRYPRLEVAGAILVANPRARRRGRALLQGIAGAHLPFPSWFPIVELENFWDMICSTPYDSSLGSLPQVVSVLTGERFKTPREWWDWMRSVAHKARHPLTMDDYRLFNGYARGTAHNGDYLTDPVFRREARKLLG</sequence>
<dbReference type="KEGG" id="vg:64766196"/>
<gene>
    <name evidence="1" type="primary">177</name>
    <name evidence="1" type="ORF">SEA_PUPPER_177</name>
</gene>
<dbReference type="SUPFAM" id="SSF53474">
    <property type="entry name" value="alpha/beta-Hydrolases"/>
    <property type="match status" value="1"/>
</dbReference>
<dbReference type="GeneID" id="64766196"/>
<dbReference type="Proteomes" id="UP000318375">
    <property type="component" value="Segment"/>
</dbReference>
<dbReference type="RefSeq" id="YP_010058965.1">
    <property type="nucleotide sequence ID" value="NC_054723.1"/>
</dbReference>
<reference evidence="1 2" key="1">
    <citation type="submission" date="2019-05" db="EMBL/GenBank/DDBJ databases">
        <authorList>
            <person name="Pope W.H."/>
            <person name="Garlena R.A."/>
            <person name="Russell D.A."/>
            <person name="Jacobs-Sera D."/>
            <person name="Hatfull G.F."/>
        </authorList>
    </citation>
    <scope>NUCLEOTIDE SEQUENCE [LARGE SCALE GENOMIC DNA]</scope>
</reference>